<accession>A0A8H8SX11</accession>
<dbReference type="Gene3D" id="2.80.10.50">
    <property type="match status" value="2"/>
</dbReference>
<keyword evidence="1" id="KW-0812">Transmembrane</keyword>
<gene>
    <name evidence="3" type="ORF">RhiXN_01189</name>
</gene>
<dbReference type="PANTHER" id="PTHR42076">
    <property type="entry name" value="CYANOVIRIN-N HOMOLOG"/>
    <property type="match status" value="1"/>
</dbReference>
<proteinExistence type="predicted"/>
<evidence type="ECO:0000259" key="2">
    <source>
        <dbReference type="SMART" id="SM01111"/>
    </source>
</evidence>
<organism evidence="3 4">
    <name type="scientific">Rhizoctonia solani</name>
    <dbReference type="NCBI Taxonomy" id="456999"/>
    <lineage>
        <taxon>Eukaryota</taxon>
        <taxon>Fungi</taxon>
        <taxon>Dikarya</taxon>
        <taxon>Basidiomycota</taxon>
        <taxon>Agaricomycotina</taxon>
        <taxon>Agaricomycetes</taxon>
        <taxon>Cantharellales</taxon>
        <taxon>Ceratobasidiaceae</taxon>
        <taxon>Rhizoctonia</taxon>
    </lineage>
</organism>
<dbReference type="SUPFAM" id="SSF50370">
    <property type="entry name" value="Ricin B-like lectins"/>
    <property type="match status" value="1"/>
</dbReference>
<dbReference type="KEGG" id="rsx:RhiXN_01189"/>
<dbReference type="Pfam" id="PF08881">
    <property type="entry name" value="CVNH"/>
    <property type="match status" value="1"/>
</dbReference>
<keyword evidence="1" id="KW-0472">Membrane</keyword>
<dbReference type="GeneID" id="67023471"/>
<dbReference type="SMART" id="SM01111">
    <property type="entry name" value="CVNH"/>
    <property type="match status" value="1"/>
</dbReference>
<dbReference type="Proteomes" id="UP000650533">
    <property type="component" value="Chromosome 4"/>
</dbReference>
<evidence type="ECO:0000313" key="3">
    <source>
        <dbReference type="EMBL" id="QRW19783.1"/>
    </source>
</evidence>
<dbReference type="InterPro" id="IPR035992">
    <property type="entry name" value="Ricin_B-like_lectins"/>
</dbReference>
<dbReference type="Gene3D" id="2.30.60.10">
    <property type="entry name" value="Cyanovirin-N"/>
    <property type="match status" value="1"/>
</dbReference>
<name>A0A8H8SX11_9AGAM</name>
<feature type="transmembrane region" description="Helical" evidence="1">
    <location>
        <begin position="139"/>
        <end position="159"/>
    </location>
</feature>
<dbReference type="PANTHER" id="PTHR42076:SF1">
    <property type="entry name" value="CYANOVIRIN-N DOMAIN-CONTAINING PROTEIN"/>
    <property type="match status" value="1"/>
</dbReference>
<evidence type="ECO:0000256" key="1">
    <source>
        <dbReference type="SAM" id="Phobius"/>
    </source>
</evidence>
<evidence type="ECO:0000313" key="4">
    <source>
        <dbReference type="Proteomes" id="UP000650533"/>
    </source>
</evidence>
<dbReference type="CDD" id="cd00161">
    <property type="entry name" value="beta-trefoil_Ricin-like"/>
    <property type="match status" value="1"/>
</dbReference>
<protein>
    <submittedName>
        <fullName evidence="3">CVNH domain protein</fullName>
    </submittedName>
</protein>
<reference evidence="3" key="1">
    <citation type="submission" date="2020-05" db="EMBL/GenBank/DDBJ databases">
        <title>Evolutionary and genomic comparisons of hybrid uninucleate and nonhybrid Rhizoctonia fungi.</title>
        <authorList>
            <person name="Li C."/>
            <person name="Chen X."/>
        </authorList>
    </citation>
    <scope>NUCLEOTIDE SEQUENCE</scope>
    <source>
        <strain evidence="3">AG-1 IA</strain>
    </source>
</reference>
<dbReference type="InterPro" id="IPR036673">
    <property type="entry name" value="Cyanovirin-N_sf"/>
</dbReference>
<feature type="transmembrane region" description="Helical" evidence="1">
    <location>
        <begin position="210"/>
        <end position="228"/>
    </location>
</feature>
<sequence>MSFSETTRDDSYVKSTIDLNSCIGNTNGTFTTNRTQSRSINAPLDVDTNVHLDGSNIIAELPINAPGRSRSHAKYDLDICLSNDNGELKWVQQLLSDLSDHFLGRDGVITKAAEGIPGAGFLIALIHYRNNNLDHAKRATIISGKGIFAILFSVIALQLGPFDATDPSTVAILSFLGTVIADLTIEVCGREWIRDKRISAEIPNRSVINIFIDGLIAGIAVGAGASIAPHAEVAAAQAVRVVAQAPEEFLAAELELFSIQNLVYNGPKLLREIAKAGTGAVVRATSFGIHDYATHVTPYEAPYSPDAKGSKIKPGYYYISNLGTGQLLQFVISPETGRPCVQVADGNFKKSQLWIIEEGVTGYKLRAHFPGAYIGHAPLNDSGDSNPQIVTPDNAVEFRLEGSPLGGFSFVPIINAVDDLALSPKDIESGNALVSFTKKDTDDKLQRWLLEEDDGLDSLELHQGPVASGNPLRIVDASTKTPLQLAFKETKWPWARVKSKGDWTLEAGFKGYYLKHIASGLYMSLSDTNDDVKIRPLVLSPNKTEFTLIGNDEDGYSIEYVEDRQFGVKLDEDPADPGTTAFLSWQPDDAHPKWRFKTIDSN</sequence>
<feature type="domain" description="Cyanovirin-N" evidence="2">
    <location>
        <begin position="2"/>
        <end position="90"/>
    </location>
</feature>
<dbReference type="AlphaFoldDB" id="A0A8H8SX11"/>
<dbReference type="InterPro" id="IPR011058">
    <property type="entry name" value="Cyanovirin-N"/>
</dbReference>
<dbReference type="EMBL" id="CP059661">
    <property type="protein sequence ID" value="QRW19783.1"/>
    <property type="molecule type" value="Genomic_DNA"/>
</dbReference>
<dbReference type="RefSeq" id="XP_043180020.1">
    <property type="nucleotide sequence ID" value="XM_043321008.1"/>
</dbReference>
<keyword evidence="1" id="KW-1133">Transmembrane helix</keyword>
<feature type="transmembrane region" description="Helical" evidence="1">
    <location>
        <begin position="171"/>
        <end position="189"/>
    </location>
</feature>